<gene>
    <name evidence="1" type="ORF">SAMN05216236_15224</name>
</gene>
<accession>A0A1I7E9I8</accession>
<dbReference type="EMBL" id="FPAW01000052">
    <property type="protein sequence ID" value="SFU20584.1"/>
    <property type="molecule type" value="Genomic_DNA"/>
</dbReference>
<organism evidence="1 2">
    <name type="scientific">Sedimentitalea nanhaiensis</name>
    <dbReference type="NCBI Taxonomy" id="999627"/>
    <lineage>
        <taxon>Bacteria</taxon>
        <taxon>Pseudomonadati</taxon>
        <taxon>Pseudomonadota</taxon>
        <taxon>Alphaproteobacteria</taxon>
        <taxon>Rhodobacterales</taxon>
        <taxon>Paracoccaceae</taxon>
        <taxon>Sedimentitalea</taxon>
    </lineage>
</organism>
<dbReference type="AlphaFoldDB" id="A0A1I7E9I8"/>
<dbReference type="Proteomes" id="UP000182466">
    <property type="component" value="Unassembled WGS sequence"/>
</dbReference>
<evidence type="ECO:0000313" key="2">
    <source>
        <dbReference type="Proteomes" id="UP000182466"/>
    </source>
</evidence>
<evidence type="ECO:0000313" key="1">
    <source>
        <dbReference type="EMBL" id="SFU20584.1"/>
    </source>
</evidence>
<keyword evidence="2" id="KW-1185">Reference proteome</keyword>
<name>A0A1I7E9I8_9RHOB</name>
<proteinExistence type="predicted"/>
<protein>
    <submittedName>
        <fullName evidence="1">Uncharacterized protein</fullName>
    </submittedName>
</protein>
<sequence length="35" mass="4070">MPQADDDRRFLEANLERFVSVYAGTTTLFRMFAVT</sequence>
<reference evidence="1 2" key="1">
    <citation type="submission" date="2016-10" db="EMBL/GenBank/DDBJ databases">
        <authorList>
            <person name="de Groot N.N."/>
        </authorList>
    </citation>
    <scope>NUCLEOTIDE SEQUENCE [LARGE SCALE GENOMIC DNA]</scope>
    <source>
        <strain evidence="1 2">CGMCC 1.10959</strain>
    </source>
</reference>